<dbReference type="Proteomes" id="UP000193409">
    <property type="component" value="Unassembled WGS sequence"/>
</dbReference>
<dbReference type="SFLD" id="SFLDS00003">
    <property type="entry name" value="Haloacid_Dehalogenase"/>
    <property type="match status" value="1"/>
</dbReference>
<accession>A0A1Y5SEM3</accession>
<dbReference type="GO" id="GO:0005829">
    <property type="term" value="C:cytosol"/>
    <property type="evidence" value="ECO:0007669"/>
    <property type="project" value="TreeGrafter"/>
</dbReference>
<dbReference type="InterPro" id="IPR036412">
    <property type="entry name" value="HAD-like_sf"/>
</dbReference>
<dbReference type="InterPro" id="IPR041492">
    <property type="entry name" value="HAD_2"/>
</dbReference>
<reference evidence="1 2" key="1">
    <citation type="submission" date="2017-03" db="EMBL/GenBank/DDBJ databases">
        <authorList>
            <person name="Afonso C.L."/>
            <person name="Miller P.J."/>
            <person name="Scott M.A."/>
            <person name="Spackman E."/>
            <person name="Goraichik I."/>
            <person name="Dimitrov K.M."/>
            <person name="Suarez D.L."/>
            <person name="Swayne D.E."/>
        </authorList>
    </citation>
    <scope>NUCLEOTIDE SEQUENCE [LARGE SCALE GENOMIC DNA]</scope>
    <source>
        <strain evidence="1 2">CECT 7680</strain>
    </source>
</reference>
<dbReference type="PANTHER" id="PTHR43434">
    <property type="entry name" value="PHOSPHOGLYCOLATE PHOSPHATASE"/>
    <property type="match status" value="1"/>
</dbReference>
<evidence type="ECO:0000313" key="1">
    <source>
        <dbReference type="EMBL" id="SLN38234.1"/>
    </source>
</evidence>
<gene>
    <name evidence="1" type="primary">gph_2</name>
    <name evidence="1" type="ORF">PSA7680_01878</name>
</gene>
<dbReference type="GO" id="GO:0008967">
    <property type="term" value="F:phosphoglycolate phosphatase activity"/>
    <property type="evidence" value="ECO:0007669"/>
    <property type="project" value="UniProtKB-EC"/>
</dbReference>
<keyword evidence="1" id="KW-0378">Hydrolase</keyword>
<dbReference type="Gene3D" id="1.10.150.240">
    <property type="entry name" value="Putative phosphatase, domain 2"/>
    <property type="match status" value="1"/>
</dbReference>
<keyword evidence="2" id="KW-1185">Reference proteome</keyword>
<protein>
    <submittedName>
        <fullName evidence="1">Phosphoglycolate phosphatase</fullName>
        <ecNumber evidence="1">3.1.3.18</ecNumber>
    </submittedName>
</protein>
<sequence length="223" mass="23845">MDLRLAIFDVDGTLVDSQHLIVAAMQAACEGAGCAAPARQALLSGVGLSLPQLVAGLFPDQGAPVHRAIVEGYKHHYARLRQEGGEANVTPLYPGALEALNALHAEDATLLGVATGKSRRGLDFILESFDLRRHFVTRQVADDHPSKPHPSMILTALAETGVAPERAVMIGDTSFDMEMARAAGVRAIGVSWGYHDARRLERAGAEAVVDTFDALRNMLWSGN</sequence>
<organism evidence="1 2">
    <name type="scientific">Pseudoruegeria aquimaris</name>
    <dbReference type="NCBI Taxonomy" id="393663"/>
    <lineage>
        <taxon>Bacteria</taxon>
        <taxon>Pseudomonadati</taxon>
        <taxon>Pseudomonadota</taxon>
        <taxon>Alphaproteobacteria</taxon>
        <taxon>Rhodobacterales</taxon>
        <taxon>Roseobacteraceae</taxon>
        <taxon>Pseudoruegeria</taxon>
    </lineage>
</organism>
<name>A0A1Y5SEM3_9RHOB</name>
<dbReference type="SFLD" id="SFLDG01135">
    <property type="entry name" value="C1.5.6:_HAD__Beta-PGM__Phospha"/>
    <property type="match status" value="1"/>
</dbReference>
<dbReference type="EMBL" id="FWFQ01000011">
    <property type="protein sequence ID" value="SLN38234.1"/>
    <property type="molecule type" value="Genomic_DNA"/>
</dbReference>
<dbReference type="RefSeq" id="WP_085868438.1">
    <property type="nucleotide sequence ID" value="NZ_FWFQ01000011.1"/>
</dbReference>
<dbReference type="InterPro" id="IPR050155">
    <property type="entry name" value="HAD-like_hydrolase_sf"/>
</dbReference>
<dbReference type="EC" id="3.1.3.18" evidence="1"/>
<dbReference type="Gene3D" id="3.40.50.1000">
    <property type="entry name" value="HAD superfamily/HAD-like"/>
    <property type="match status" value="1"/>
</dbReference>
<dbReference type="PANTHER" id="PTHR43434:SF24">
    <property type="entry name" value="HYDROLASE-RELATED"/>
    <property type="match status" value="1"/>
</dbReference>
<dbReference type="NCBIfam" id="TIGR01509">
    <property type="entry name" value="HAD-SF-IA-v3"/>
    <property type="match status" value="1"/>
</dbReference>
<evidence type="ECO:0000313" key="2">
    <source>
        <dbReference type="Proteomes" id="UP000193409"/>
    </source>
</evidence>
<dbReference type="GO" id="GO:0006281">
    <property type="term" value="P:DNA repair"/>
    <property type="evidence" value="ECO:0007669"/>
    <property type="project" value="TreeGrafter"/>
</dbReference>
<dbReference type="OrthoDB" id="9793014at2"/>
<dbReference type="InterPro" id="IPR023198">
    <property type="entry name" value="PGP-like_dom2"/>
</dbReference>
<proteinExistence type="predicted"/>
<dbReference type="SFLD" id="SFLDG01129">
    <property type="entry name" value="C1.5:_HAD__Beta-PGM__Phosphata"/>
    <property type="match status" value="1"/>
</dbReference>
<dbReference type="Pfam" id="PF13419">
    <property type="entry name" value="HAD_2"/>
    <property type="match status" value="1"/>
</dbReference>
<dbReference type="InterPro" id="IPR023214">
    <property type="entry name" value="HAD_sf"/>
</dbReference>
<dbReference type="AlphaFoldDB" id="A0A1Y5SEM3"/>
<dbReference type="NCBIfam" id="TIGR01549">
    <property type="entry name" value="HAD-SF-IA-v1"/>
    <property type="match status" value="1"/>
</dbReference>
<dbReference type="SUPFAM" id="SSF56784">
    <property type="entry name" value="HAD-like"/>
    <property type="match status" value="1"/>
</dbReference>
<dbReference type="InterPro" id="IPR006439">
    <property type="entry name" value="HAD-SF_hydro_IA"/>
</dbReference>